<dbReference type="Pfam" id="PF03936">
    <property type="entry name" value="Terpene_synth_C"/>
    <property type="match status" value="1"/>
</dbReference>
<evidence type="ECO:0000313" key="4">
    <source>
        <dbReference type="Proteomes" id="UP000029120"/>
    </source>
</evidence>
<dbReference type="InterPro" id="IPR050148">
    <property type="entry name" value="Terpene_synthase-like"/>
</dbReference>
<evidence type="ECO:0000259" key="2">
    <source>
        <dbReference type="Pfam" id="PF03936"/>
    </source>
</evidence>
<keyword evidence="1" id="KW-0479">Metal-binding</keyword>
<accession>A0A087GS19</accession>
<dbReference type="Gene3D" id="1.10.600.10">
    <property type="entry name" value="Farnesyl Diphosphate Synthase"/>
    <property type="match status" value="1"/>
</dbReference>
<evidence type="ECO:0000256" key="1">
    <source>
        <dbReference type="ARBA" id="ARBA00022723"/>
    </source>
</evidence>
<dbReference type="SUPFAM" id="SSF48576">
    <property type="entry name" value="Terpenoid synthases"/>
    <property type="match status" value="1"/>
</dbReference>
<feature type="domain" description="Terpene synthase metal-binding" evidence="2">
    <location>
        <begin position="1"/>
        <end position="98"/>
    </location>
</feature>
<evidence type="ECO:0000313" key="3">
    <source>
        <dbReference type="EMBL" id="KFK32671.1"/>
    </source>
</evidence>
<dbReference type="EMBL" id="CM002874">
    <property type="protein sequence ID" value="KFK32671.1"/>
    <property type="molecule type" value="Genomic_DNA"/>
</dbReference>
<dbReference type="Proteomes" id="UP000029120">
    <property type="component" value="Chromosome 6"/>
</dbReference>
<dbReference type="OMA" id="PMFIEIV"/>
<dbReference type="eggNOG" id="ENOG502QUH3">
    <property type="taxonomic scope" value="Eukaryota"/>
</dbReference>
<dbReference type="Gramene" id="KFK32671">
    <property type="protein sequence ID" value="KFK32671"/>
    <property type="gene ID" value="AALP_AA6G273700"/>
</dbReference>
<dbReference type="InterPro" id="IPR008949">
    <property type="entry name" value="Isoprenoid_synthase_dom_sf"/>
</dbReference>
<sequence length="159" mass="18043">MRNAWISISAPTMLVHFYCIFCDQISSQVLETLSLHRQHVVRCSAIVLRLTNDLVTSPDELKRGDVLKSLQCYMNETGASEEEACTYVQQMISDTWNEMNYEMISHDSSSLPWGFVEAAINLARMSQCMYQYGDGHGCPDKAKTVDRVLSLFVNHVPLD</sequence>
<dbReference type="InterPro" id="IPR005630">
    <property type="entry name" value="Terpene_synthase_metal-bd"/>
</dbReference>
<dbReference type="GO" id="GO:0016114">
    <property type="term" value="P:terpenoid biosynthetic process"/>
    <property type="evidence" value="ECO:0007669"/>
    <property type="project" value="InterPro"/>
</dbReference>
<dbReference type="PANTHER" id="PTHR31225:SF244">
    <property type="entry name" value="1,8-CINEOLE SYNTHASE 1, CHLOROPLASTIC-RELATED"/>
    <property type="match status" value="1"/>
</dbReference>
<gene>
    <name evidence="3" type="ordered locus">AALP_Aa6g273700</name>
</gene>
<protein>
    <recommendedName>
        <fullName evidence="2">Terpene synthase metal-binding domain-containing protein</fullName>
    </recommendedName>
</protein>
<reference evidence="4" key="1">
    <citation type="journal article" date="2015" name="Nat. Plants">
        <title>Genome expansion of Arabis alpina linked with retrotransposition and reduced symmetric DNA methylation.</title>
        <authorList>
            <person name="Willing E.M."/>
            <person name="Rawat V."/>
            <person name="Mandakova T."/>
            <person name="Maumus F."/>
            <person name="James G.V."/>
            <person name="Nordstroem K.J."/>
            <person name="Becker C."/>
            <person name="Warthmann N."/>
            <person name="Chica C."/>
            <person name="Szarzynska B."/>
            <person name="Zytnicki M."/>
            <person name="Albani M.C."/>
            <person name="Kiefer C."/>
            <person name="Bergonzi S."/>
            <person name="Castaings L."/>
            <person name="Mateos J.L."/>
            <person name="Berns M.C."/>
            <person name="Bujdoso N."/>
            <person name="Piofczyk T."/>
            <person name="de Lorenzo L."/>
            <person name="Barrero-Sicilia C."/>
            <person name="Mateos I."/>
            <person name="Piednoel M."/>
            <person name="Hagmann J."/>
            <person name="Chen-Min-Tao R."/>
            <person name="Iglesias-Fernandez R."/>
            <person name="Schuster S.C."/>
            <person name="Alonso-Blanco C."/>
            <person name="Roudier F."/>
            <person name="Carbonero P."/>
            <person name="Paz-Ares J."/>
            <person name="Davis S.J."/>
            <person name="Pecinka A."/>
            <person name="Quesneville H."/>
            <person name="Colot V."/>
            <person name="Lysak M.A."/>
            <person name="Weigel D."/>
            <person name="Coupland G."/>
            <person name="Schneeberger K."/>
        </authorList>
    </citation>
    <scope>NUCLEOTIDE SEQUENCE [LARGE SCALE GENOMIC DNA]</scope>
    <source>
        <strain evidence="4">cv. Pajares</strain>
    </source>
</reference>
<dbReference type="PANTHER" id="PTHR31225">
    <property type="entry name" value="OS04G0344100 PROTEIN-RELATED"/>
    <property type="match status" value="1"/>
</dbReference>
<dbReference type="GO" id="GO:0010333">
    <property type="term" value="F:terpene synthase activity"/>
    <property type="evidence" value="ECO:0007669"/>
    <property type="project" value="InterPro"/>
</dbReference>
<organism evidence="3 4">
    <name type="scientific">Arabis alpina</name>
    <name type="common">Alpine rock-cress</name>
    <dbReference type="NCBI Taxonomy" id="50452"/>
    <lineage>
        <taxon>Eukaryota</taxon>
        <taxon>Viridiplantae</taxon>
        <taxon>Streptophyta</taxon>
        <taxon>Embryophyta</taxon>
        <taxon>Tracheophyta</taxon>
        <taxon>Spermatophyta</taxon>
        <taxon>Magnoliopsida</taxon>
        <taxon>eudicotyledons</taxon>
        <taxon>Gunneridae</taxon>
        <taxon>Pentapetalae</taxon>
        <taxon>rosids</taxon>
        <taxon>malvids</taxon>
        <taxon>Brassicales</taxon>
        <taxon>Brassicaceae</taxon>
        <taxon>Arabideae</taxon>
        <taxon>Arabis</taxon>
    </lineage>
</organism>
<keyword evidence="4" id="KW-1185">Reference proteome</keyword>
<name>A0A087GS19_ARAAL</name>
<dbReference type="AlphaFoldDB" id="A0A087GS19"/>
<proteinExistence type="predicted"/>
<dbReference type="GO" id="GO:0000287">
    <property type="term" value="F:magnesium ion binding"/>
    <property type="evidence" value="ECO:0007669"/>
    <property type="project" value="InterPro"/>
</dbReference>
<dbReference type="OrthoDB" id="1936865at2759"/>